<keyword evidence="2" id="KW-1185">Reference proteome</keyword>
<evidence type="ECO:0000313" key="2">
    <source>
        <dbReference type="Proteomes" id="UP000001977"/>
    </source>
</evidence>
<reference evidence="1 2" key="1">
    <citation type="journal article" date="2006" name="J. Bacteriol.">
        <title>Comparison of the genome sequence of the poultry pathogen Bordetella avium with those of B. bronchiseptica, B. pertussis, and B. parapertussis reveals extensive diversity in surface structures associated with host interaction.</title>
        <authorList>
            <person name="Sebaihia M."/>
            <person name="Preston A."/>
            <person name="Maskell D.J."/>
            <person name="Kuzmiak H."/>
            <person name="Connell T.D."/>
            <person name="King N.D."/>
            <person name="Orndorff P.E."/>
            <person name="Miyamoto D.M."/>
            <person name="Thomson N.R."/>
            <person name="Harris D."/>
            <person name="Goble A."/>
            <person name="Lord A."/>
            <person name="Murphy L."/>
            <person name="Quail M.A."/>
            <person name="Rutter S."/>
            <person name="Squares R."/>
            <person name="Squares S."/>
            <person name="Woodward J."/>
            <person name="Parkhill J."/>
            <person name="Temple L.M."/>
        </authorList>
    </citation>
    <scope>NUCLEOTIDE SEQUENCE [LARGE SCALE GENOMIC DNA]</scope>
    <source>
        <strain evidence="1 2">197N</strain>
    </source>
</reference>
<name>Q2L2Y4_BORA1</name>
<dbReference type="KEGG" id="bav:BAV1299"/>
<gene>
    <name evidence="1" type="ordered locus">BAV1299</name>
</gene>
<dbReference type="EMBL" id="AM167904">
    <property type="protein sequence ID" value="CAJ48905.1"/>
    <property type="molecule type" value="Genomic_DNA"/>
</dbReference>
<dbReference type="AlphaFoldDB" id="Q2L2Y4"/>
<dbReference type="Proteomes" id="UP000001977">
    <property type="component" value="Chromosome"/>
</dbReference>
<dbReference type="HOGENOM" id="CLU_081291_0_0_4"/>
<dbReference type="Pfam" id="PF20505">
    <property type="entry name" value="DUF6731"/>
    <property type="match status" value="1"/>
</dbReference>
<dbReference type="InterPro" id="IPR046618">
    <property type="entry name" value="DUF6731"/>
</dbReference>
<dbReference type="eggNOG" id="ENOG50330CP">
    <property type="taxonomic scope" value="Bacteria"/>
</dbReference>
<sequence length="318" mass="35531">MFTEMTKCGRIYCVNVTNNINRFLKIQGDFPVAKTKSFKVDFYVLTVNQTQKTQLLTKLLESSEGRGCTEAFSLNQEDDEKYQIRNIVKLGDGRSYKGIFGRCRYNETPVQGTVDGKEEDVEIKPGHGLVEKNHFLFFPNRNLLVYQRNSSGSHYSKMRSFLELATDIHGVTLEPILTKDSYAKLLSSKADVRRIDLSFQKPKDPSLYSNAWTRDALALMSAAQSVSSRVTLSVGREGGSLSRDLKNAVVTLAKGGLASVARVKLADELEPIDLIGDRVIENVTVPIEKNGRPAADEIYAALDRAKSKKQQDIDAFFC</sequence>
<dbReference type="STRING" id="360910.BAV1299"/>
<organism evidence="1 2">
    <name type="scientific">Bordetella avium (strain 197N)</name>
    <dbReference type="NCBI Taxonomy" id="360910"/>
    <lineage>
        <taxon>Bacteria</taxon>
        <taxon>Pseudomonadati</taxon>
        <taxon>Pseudomonadota</taxon>
        <taxon>Betaproteobacteria</taxon>
        <taxon>Burkholderiales</taxon>
        <taxon>Alcaligenaceae</taxon>
        <taxon>Bordetella</taxon>
    </lineage>
</organism>
<accession>Q2L2Y4</accession>
<protein>
    <submittedName>
        <fullName evidence="1">Phage protein</fullName>
    </submittedName>
</protein>
<evidence type="ECO:0000313" key="1">
    <source>
        <dbReference type="EMBL" id="CAJ48905.1"/>
    </source>
</evidence>
<proteinExistence type="predicted"/>